<evidence type="ECO:0000313" key="3">
    <source>
        <dbReference type="Proteomes" id="UP000284277"/>
    </source>
</evidence>
<sequence>MRKGYEERYLIMILSSVMNQKTTPEPMRQLDWEKMFRLADFHHVAHVVHYGILGLNEIIPQSIRRRFFEKYLEAVYRTDRLRKAEKQLRSLMEKEKINCFFVDYAENVKSYPIEEMCCQEYIEIGSDKKGTGLIANKLRIRDFVEKPLEDEGFLYYRIPGIKVFFYNYNIFLSRPMRKFYKNLLGTIPRKEGFKHVREMGPNDQYLFYMCRLTDSYAKGEISLNQMINFWFFYKRYAEEFSWKYIYDRLKKLKIEAFAEKMEYLVLRWFGTGAGVGAEFAEVYDAMESYILSKGEEGREISSQYLPLIKTVADCYARNRRAEEFKRLLEWAFPDRGYMETIYPELEKASALLPLFWMFRLGRYGLRICYHKLWETYLLKPISNLQQRFSQLPIIKDIIIKLAASQEEDENIETSEAEETDIGDSEQDKDDDKETAEILK</sequence>
<dbReference type="EMBL" id="MCIA01000008">
    <property type="protein sequence ID" value="RKD33002.1"/>
    <property type="molecule type" value="Genomic_DNA"/>
</dbReference>
<accession>A0A419T6E0</accession>
<dbReference type="RefSeq" id="WP_120196013.1">
    <property type="nucleotide sequence ID" value="NZ_MCIA01000008.1"/>
</dbReference>
<organism evidence="2 3">
    <name type="scientific">Lacrimispora algidixylanolytica</name>
    <dbReference type="NCBI Taxonomy" id="94868"/>
    <lineage>
        <taxon>Bacteria</taxon>
        <taxon>Bacillati</taxon>
        <taxon>Bacillota</taxon>
        <taxon>Clostridia</taxon>
        <taxon>Lachnospirales</taxon>
        <taxon>Lachnospiraceae</taxon>
        <taxon>Lacrimispora</taxon>
    </lineage>
</organism>
<dbReference type="OrthoDB" id="1886130at2"/>
<evidence type="ECO:0000256" key="1">
    <source>
        <dbReference type="SAM" id="MobiDB-lite"/>
    </source>
</evidence>
<gene>
    <name evidence="2" type="ORF">BET01_15415</name>
</gene>
<feature type="compositionally biased region" description="Acidic residues" evidence="1">
    <location>
        <begin position="405"/>
        <end position="428"/>
    </location>
</feature>
<protein>
    <submittedName>
        <fullName evidence="2">Uncharacterized protein</fullName>
    </submittedName>
</protein>
<feature type="compositionally biased region" description="Basic and acidic residues" evidence="1">
    <location>
        <begin position="429"/>
        <end position="439"/>
    </location>
</feature>
<proteinExistence type="predicted"/>
<feature type="region of interest" description="Disordered" evidence="1">
    <location>
        <begin position="405"/>
        <end position="439"/>
    </location>
</feature>
<reference evidence="2 3" key="1">
    <citation type="submission" date="2016-08" db="EMBL/GenBank/DDBJ databases">
        <title>A new outlook on sporulation: Clostridium algidixylanolyticum.</title>
        <authorList>
            <person name="Poppleton D.I."/>
            <person name="Gribaldo S."/>
        </authorList>
    </citation>
    <scope>NUCLEOTIDE SEQUENCE [LARGE SCALE GENOMIC DNA]</scope>
    <source>
        <strain evidence="2 3">SPL73</strain>
    </source>
</reference>
<evidence type="ECO:0000313" key="2">
    <source>
        <dbReference type="EMBL" id="RKD33002.1"/>
    </source>
</evidence>
<keyword evidence="3" id="KW-1185">Reference proteome</keyword>
<dbReference type="Proteomes" id="UP000284277">
    <property type="component" value="Unassembled WGS sequence"/>
</dbReference>
<comment type="caution">
    <text evidence="2">The sequence shown here is derived from an EMBL/GenBank/DDBJ whole genome shotgun (WGS) entry which is preliminary data.</text>
</comment>
<dbReference type="AlphaFoldDB" id="A0A419T6E0"/>
<name>A0A419T6E0_9FIRM</name>